<dbReference type="SUPFAM" id="SSF56420">
    <property type="entry name" value="Peptide deformylase"/>
    <property type="match status" value="1"/>
</dbReference>
<dbReference type="AlphaFoldDB" id="A0A399ETK8"/>
<keyword evidence="2" id="KW-0479">Metal-binding</keyword>
<dbReference type="GO" id="GO:0042586">
    <property type="term" value="F:peptide deformylase activity"/>
    <property type="evidence" value="ECO:0007669"/>
    <property type="project" value="UniProtKB-UniRule"/>
</dbReference>
<keyword evidence="2" id="KW-0408">Iron</keyword>
<dbReference type="NCBIfam" id="NF001159">
    <property type="entry name" value="PRK00150.1-3"/>
    <property type="match status" value="1"/>
</dbReference>
<name>A0A399ETK8_9DEIN</name>
<reference evidence="3 4" key="1">
    <citation type="submission" date="2018-08" db="EMBL/GenBank/DDBJ databases">
        <title>Meiothermus luteus KCTC 52599 genome sequencing project.</title>
        <authorList>
            <person name="Da Costa M.S."/>
            <person name="Albuquerque L."/>
            <person name="Raposo P."/>
            <person name="Froufe H.J.C."/>
            <person name="Barroso C.S."/>
            <person name="Egas C."/>
        </authorList>
    </citation>
    <scope>NUCLEOTIDE SEQUENCE [LARGE SCALE GENOMIC DNA]</scope>
    <source>
        <strain evidence="3 4">KCTC 52599</strain>
    </source>
</reference>
<dbReference type="OrthoDB" id="9784988at2"/>
<dbReference type="PIRSF" id="PIRSF004749">
    <property type="entry name" value="Pep_def"/>
    <property type="match status" value="1"/>
</dbReference>
<evidence type="ECO:0000313" key="4">
    <source>
        <dbReference type="Proteomes" id="UP000265800"/>
    </source>
</evidence>
<dbReference type="PRINTS" id="PR01576">
    <property type="entry name" value="PDEFORMYLASE"/>
</dbReference>
<dbReference type="PANTHER" id="PTHR10458:SF22">
    <property type="entry name" value="PEPTIDE DEFORMYLASE"/>
    <property type="match status" value="1"/>
</dbReference>
<evidence type="ECO:0000256" key="2">
    <source>
        <dbReference type="HAMAP-Rule" id="MF_00163"/>
    </source>
</evidence>
<comment type="function">
    <text evidence="2">Removes the formyl group from the N-terminal Met of newly synthesized proteins. Requires at least a dipeptide for an efficient rate of reaction. N-terminal L-methionine is a prerequisite for activity but the enzyme has broad specificity at other positions.</text>
</comment>
<dbReference type="RefSeq" id="WP_119359779.1">
    <property type="nucleotide sequence ID" value="NZ_QWKZ01000027.1"/>
</dbReference>
<protein>
    <recommendedName>
        <fullName evidence="2">Peptide deformylase</fullName>
        <shortName evidence="2">PDF</shortName>
        <ecNumber evidence="2">3.5.1.88</ecNumber>
    </recommendedName>
    <alternativeName>
        <fullName evidence="2">Polypeptide deformylase</fullName>
    </alternativeName>
</protein>
<dbReference type="NCBIfam" id="TIGR00079">
    <property type="entry name" value="pept_deformyl"/>
    <property type="match status" value="1"/>
</dbReference>
<comment type="cofactor">
    <cofactor evidence="2">
        <name>Fe(2+)</name>
        <dbReference type="ChEBI" id="CHEBI:29033"/>
    </cofactor>
    <text evidence="2">Binds 1 Fe(2+) ion.</text>
</comment>
<dbReference type="Pfam" id="PF01327">
    <property type="entry name" value="Pep_deformylase"/>
    <property type="match status" value="1"/>
</dbReference>
<evidence type="ECO:0000313" key="3">
    <source>
        <dbReference type="EMBL" id="RIH86913.1"/>
    </source>
</evidence>
<keyword evidence="2" id="KW-0648">Protein biosynthesis</keyword>
<dbReference type="GO" id="GO:0046872">
    <property type="term" value="F:metal ion binding"/>
    <property type="evidence" value="ECO:0007669"/>
    <property type="project" value="UniProtKB-KW"/>
</dbReference>
<dbReference type="InterPro" id="IPR036821">
    <property type="entry name" value="Peptide_deformylase_sf"/>
</dbReference>
<feature type="binding site" evidence="2">
    <location>
        <position position="148"/>
    </location>
    <ligand>
        <name>Fe cation</name>
        <dbReference type="ChEBI" id="CHEBI:24875"/>
    </ligand>
</feature>
<sequence length="202" mass="23116">MAEILPIRLYGDPILKKRALPVQDFSGIPELAQDMLETMFEARGVGLAAPQVGVSQRLFVAAEYQEEEEEEGPEAPLKTRVKEIYVMVNPVITYREGRQSILEGCLSLPGLYAEGAQRDLRVRVEYQNEKGEKKVLEAEGYLAVVLQHEIDHLDGILFFQRMSFADRQKFLEEHREDLAEFQRRAKAFLREEAARSGVGRHR</sequence>
<dbReference type="GO" id="GO:0006412">
    <property type="term" value="P:translation"/>
    <property type="evidence" value="ECO:0007669"/>
    <property type="project" value="UniProtKB-UniRule"/>
</dbReference>
<feature type="active site" evidence="2">
    <location>
        <position position="149"/>
    </location>
</feature>
<dbReference type="InterPro" id="IPR023635">
    <property type="entry name" value="Peptide_deformylase"/>
</dbReference>
<dbReference type="Proteomes" id="UP000265800">
    <property type="component" value="Unassembled WGS sequence"/>
</dbReference>
<keyword evidence="2 3" id="KW-0378">Hydrolase</keyword>
<dbReference type="Gene3D" id="3.90.45.10">
    <property type="entry name" value="Peptide deformylase"/>
    <property type="match status" value="1"/>
</dbReference>
<feature type="binding site" evidence="2">
    <location>
        <position position="152"/>
    </location>
    <ligand>
        <name>Fe cation</name>
        <dbReference type="ChEBI" id="CHEBI:24875"/>
    </ligand>
</feature>
<proteinExistence type="inferred from homology"/>
<dbReference type="HAMAP" id="MF_00163">
    <property type="entry name" value="Pep_deformylase"/>
    <property type="match status" value="1"/>
</dbReference>
<comment type="caution">
    <text evidence="3">The sequence shown here is derived from an EMBL/GenBank/DDBJ whole genome shotgun (WGS) entry which is preliminary data.</text>
</comment>
<keyword evidence="4" id="KW-1185">Reference proteome</keyword>
<evidence type="ECO:0000256" key="1">
    <source>
        <dbReference type="ARBA" id="ARBA00010759"/>
    </source>
</evidence>
<organism evidence="3 4">
    <name type="scientific">Meiothermus luteus</name>
    <dbReference type="NCBI Taxonomy" id="2026184"/>
    <lineage>
        <taxon>Bacteria</taxon>
        <taxon>Thermotogati</taxon>
        <taxon>Deinococcota</taxon>
        <taxon>Deinococci</taxon>
        <taxon>Thermales</taxon>
        <taxon>Thermaceae</taxon>
        <taxon>Meiothermus</taxon>
    </lineage>
</organism>
<dbReference type="EC" id="3.5.1.88" evidence="2"/>
<dbReference type="EMBL" id="QWKZ01000027">
    <property type="protein sequence ID" value="RIH86913.1"/>
    <property type="molecule type" value="Genomic_DNA"/>
</dbReference>
<dbReference type="PANTHER" id="PTHR10458">
    <property type="entry name" value="PEPTIDE DEFORMYLASE"/>
    <property type="match status" value="1"/>
</dbReference>
<gene>
    <name evidence="2 3" type="primary">def</name>
    <name evidence="3" type="ORF">Mlute_01114</name>
</gene>
<dbReference type="CDD" id="cd00487">
    <property type="entry name" value="Pep_deformylase"/>
    <property type="match status" value="1"/>
</dbReference>
<accession>A0A399ETK8</accession>
<comment type="catalytic activity">
    <reaction evidence="2">
        <text>N-terminal N-formyl-L-methionyl-[peptide] + H2O = N-terminal L-methionyl-[peptide] + formate</text>
        <dbReference type="Rhea" id="RHEA:24420"/>
        <dbReference type="Rhea" id="RHEA-COMP:10639"/>
        <dbReference type="Rhea" id="RHEA-COMP:10640"/>
        <dbReference type="ChEBI" id="CHEBI:15377"/>
        <dbReference type="ChEBI" id="CHEBI:15740"/>
        <dbReference type="ChEBI" id="CHEBI:49298"/>
        <dbReference type="ChEBI" id="CHEBI:64731"/>
        <dbReference type="EC" id="3.5.1.88"/>
    </reaction>
</comment>
<feature type="binding site" evidence="2">
    <location>
        <position position="105"/>
    </location>
    <ligand>
        <name>Fe cation</name>
        <dbReference type="ChEBI" id="CHEBI:24875"/>
    </ligand>
</feature>
<comment type="similarity">
    <text evidence="1 2">Belongs to the polypeptide deformylase family.</text>
</comment>